<dbReference type="InterPro" id="IPR012337">
    <property type="entry name" value="RNaseH-like_sf"/>
</dbReference>
<organism evidence="2 3">
    <name type="scientific">Phytophthora nicotianae P1976</name>
    <dbReference type="NCBI Taxonomy" id="1317066"/>
    <lineage>
        <taxon>Eukaryota</taxon>
        <taxon>Sar</taxon>
        <taxon>Stramenopiles</taxon>
        <taxon>Oomycota</taxon>
        <taxon>Peronosporomycetes</taxon>
        <taxon>Peronosporales</taxon>
        <taxon>Peronosporaceae</taxon>
        <taxon>Phytophthora</taxon>
    </lineage>
</organism>
<dbReference type="GO" id="GO:0015074">
    <property type="term" value="P:DNA integration"/>
    <property type="evidence" value="ECO:0007669"/>
    <property type="project" value="InterPro"/>
</dbReference>
<reference evidence="2 3" key="1">
    <citation type="submission" date="2013-11" db="EMBL/GenBank/DDBJ databases">
        <title>The Genome Sequence of Phytophthora parasitica P1976.</title>
        <authorList>
            <consortium name="The Broad Institute Genomics Platform"/>
            <person name="Russ C."/>
            <person name="Tyler B."/>
            <person name="Panabieres F."/>
            <person name="Shan W."/>
            <person name="Tripathy S."/>
            <person name="Grunwald N."/>
            <person name="Machado M."/>
            <person name="Johnson C.S."/>
            <person name="Walker B."/>
            <person name="Young S."/>
            <person name="Zeng Q."/>
            <person name="Gargeya S."/>
            <person name="Fitzgerald M."/>
            <person name="Haas B."/>
            <person name="Abouelleil A."/>
            <person name="Allen A.W."/>
            <person name="Alvarado L."/>
            <person name="Arachchi H.M."/>
            <person name="Berlin A.M."/>
            <person name="Chapman S.B."/>
            <person name="Gainer-Dewar J."/>
            <person name="Goldberg J."/>
            <person name="Griggs A."/>
            <person name="Gujja S."/>
            <person name="Hansen M."/>
            <person name="Howarth C."/>
            <person name="Imamovic A."/>
            <person name="Ireland A."/>
            <person name="Larimer J."/>
            <person name="McCowan C."/>
            <person name="Murphy C."/>
            <person name="Pearson M."/>
            <person name="Poon T.W."/>
            <person name="Priest M."/>
            <person name="Roberts A."/>
            <person name="Saif S."/>
            <person name="Shea T."/>
            <person name="Sisk P."/>
            <person name="Sykes S."/>
            <person name="Wortman J."/>
            <person name="Nusbaum C."/>
            <person name="Birren B."/>
        </authorList>
    </citation>
    <scope>NUCLEOTIDE SEQUENCE [LARGE SCALE GENOMIC DNA]</scope>
    <source>
        <strain evidence="2 3">P1976</strain>
    </source>
</reference>
<dbReference type="EMBL" id="ANJA01003195">
    <property type="protein sequence ID" value="ETO65358.1"/>
    <property type="molecule type" value="Genomic_DNA"/>
</dbReference>
<comment type="caution">
    <text evidence="2">The sequence shown here is derived from an EMBL/GenBank/DDBJ whole genome shotgun (WGS) entry which is preliminary data.</text>
</comment>
<dbReference type="PANTHER" id="PTHR34605">
    <property type="entry name" value="PHAGE_INTEGRASE DOMAIN-CONTAINING PROTEIN"/>
    <property type="match status" value="1"/>
</dbReference>
<accession>A0A080ZFE7</accession>
<dbReference type="GO" id="GO:0003677">
    <property type="term" value="F:DNA binding"/>
    <property type="evidence" value="ECO:0007669"/>
    <property type="project" value="InterPro"/>
</dbReference>
<sequence>MAFASPPIFHSASDASPTSSAFYPSMGGVTSSAARPVAVPAPGAQLSGGTVPQYDALPCLIASFDGGHRSCSRRCAYGWCVWTASHQLLHWEARAFSIPQSNNAMEAQGLLSCLRWLRARFPTTTSHVFGDSSVVINQALGRHSCGSTRLQPWIAAIRCLGTGRPLLYLRHIRRGYSVASDALCNWIMDTTASGMDRTFSGHRWPCPPSYSLTLSPASMTAFLPTTTPNPHDGRAHAIYLWDLVLQELCTLGHLIHFRFMPSVTARPCHPEVFLPRSPECITTAARLLSSDFDYRPSRTAVIAGRERCVPSDVFRRLQEAADRFQVAFPADDVFLTAGLGPFTLPEADARVLDELIAAPELGIPGVLELFRGQTPLDYRPNKALRPWLYRVHLPTYPQLELLCAIAQHGLIPHWTKSGERRGVRPVPDNYIGAVTGASIVTDKLLVDYYKGRCIIASITTLVQDPFFHSSAFALVLKKDKPIHLDGRIIHDLSAPMGLSVNNYTDFALSPDATWDPFLVIALRIRELRRRYPGCAIYAMTADIADAFHHVPDHARHASVFGGGGGELPRSSHGIASGMAVFGWTASPGFFAVFGQAVRHYQRTGTSVVSGYAETFWIFQWVDDIVLIEVDIDNPLQEAAKRLRDGVKLVFCSDGWHEGKFTTWSREFHAVGIDWSIPSETISVPQRKIDKMRKVVSETKKKRFVPMKQLDSVVGVLRHVISFIPTTKPFIQRLVAVQTRCRSSRSPGVPMSDFLQKDLLWREDLVFQNELSSIPMRLFDHNPSVDNAWLIRVEPVSLTIRSMAMGEHLRMPHDQHHDLDTTVAKILQRVVQRWGPVLTKEACWRHIVIHSDRRWITRVIDKMNCRSSEGQKELRLCALGQAPYRLYFTTHTLARGMGETPTKTQQLKQAAVAGSTLGRYSKKFTFWQSFCNDFGFPVWIDELSRTEQARIVGLYAGLCASEGHNKFQTFDGKMAAVVFAHKAIRNARLNYHDPEFELITQGYKRSNSHVDRKQPVTAQMLLKMRETLGTTDAHDKLLWYSIVLAFFFLDRSSELWGPVSVDRSTGTERVHCLKAHNVSLKDRHGQAVSPEDSSAHVVEVRFESHKGDKVGQGVTIRHYKSDAPVLCPVAAAQSCLRIRSRWIAEGVALGPYITSISPGETVKKSRVSKLIKTTAANMGFAPKDYSAHSLRIGGACALLAAGKSDLVIRLMGRWSSWCFTVYTRLKPAIIRDAASSMIKASTWEFHESGFAQLEGEIQRG</sequence>
<dbReference type="InterPro" id="IPR052925">
    <property type="entry name" value="Phage_Integrase-like_Recomb"/>
</dbReference>
<dbReference type="OrthoDB" id="128842at2759"/>
<dbReference type="GO" id="GO:0006310">
    <property type="term" value="P:DNA recombination"/>
    <property type="evidence" value="ECO:0007669"/>
    <property type="project" value="UniProtKB-KW"/>
</dbReference>
<evidence type="ECO:0008006" key="4">
    <source>
        <dbReference type="Google" id="ProtNLM"/>
    </source>
</evidence>
<dbReference type="Gene3D" id="3.30.420.10">
    <property type="entry name" value="Ribonuclease H-like superfamily/Ribonuclease H"/>
    <property type="match status" value="1"/>
</dbReference>
<dbReference type="PANTHER" id="PTHR34605:SF3">
    <property type="entry name" value="P CELL-TYPE AGGLUTINATION PROTEIN MAP4-LIKE-RELATED"/>
    <property type="match status" value="1"/>
</dbReference>
<evidence type="ECO:0000313" key="3">
    <source>
        <dbReference type="Proteomes" id="UP000028582"/>
    </source>
</evidence>
<gene>
    <name evidence="2" type="ORF">F444_17306</name>
</gene>
<dbReference type="InterPro" id="IPR036397">
    <property type="entry name" value="RNaseH_sf"/>
</dbReference>
<name>A0A080ZFE7_PHYNI</name>
<evidence type="ECO:0000256" key="1">
    <source>
        <dbReference type="ARBA" id="ARBA00023172"/>
    </source>
</evidence>
<dbReference type="Gene3D" id="1.10.443.10">
    <property type="entry name" value="Intergrase catalytic core"/>
    <property type="match status" value="1"/>
</dbReference>
<dbReference type="SUPFAM" id="SSF53098">
    <property type="entry name" value="Ribonuclease H-like"/>
    <property type="match status" value="1"/>
</dbReference>
<dbReference type="AlphaFoldDB" id="A0A080ZFE7"/>
<keyword evidence="1" id="KW-0233">DNA recombination</keyword>
<proteinExistence type="predicted"/>
<dbReference type="SUPFAM" id="SSF56349">
    <property type="entry name" value="DNA breaking-rejoining enzymes"/>
    <property type="match status" value="1"/>
</dbReference>
<evidence type="ECO:0000313" key="2">
    <source>
        <dbReference type="EMBL" id="ETO65358.1"/>
    </source>
</evidence>
<dbReference type="InterPro" id="IPR013762">
    <property type="entry name" value="Integrase-like_cat_sf"/>
</dbReference>
<protein>
    <recommendedName>
        <fullName evidence="4">RNase H type-1 domain-containing protein</fullName>
    </recommendedName>
</protein>
<dbReference type="InterPro" id="IPR011010">
    <property type="entry name" value="DNA_brk_join_enz"/>
</dbReference>
<dbReference type="Proteomes" id="UP000028582">
    <property type="component" value="Unassembled WGS sequence"/>
</dbReference>